<proteinExistence type="predicted"/>
<dbReference type="AlphaFoldDB" id="A0A3P2A7C8"/>
<dbReference type="OrthoDB" id="2339372at2"/>
<keyword evidence="2" id="KW-1185">Reference proteome</keyword>
<dbReference type="EMBL" id="RQYC01000002">
    <property type="protein sequence ID" value="RRD91307.1"/>
    <property type="molecule type" value="Genomic_DNA"/>
</dbReference>
<dbReference type="Pfam" id="PF07922">
    <property type="entry name" value="Glyco_transf_52"/>
    <property type="match status" value="1"/>
</dbReference>
<evidence type="ECO:0000313" key="1">
    <source>
        <dbReference type="EMBL" id="RRD91307.1"/>
    </source>
</evidence>
<dbReference type="RefSeq" id="WP_124794100.1">
    <property type="nucleotide sequence ID" value="NZ_RQYC01000002.1"/>
</dbReference>
<evidence type="ECO:0000313" key="2">
    <source>
        <dbReference type="Proteomes" id="UP000269923"/>
    </source>
</evidence>
<evidence type="ECO:0008006" key="3">
    <source>
        <dbReference type="Google" id="ProtNLM"/>
    </source>
</evidence>
<gene>
    <name evidence="1" type="ORF">EII21_02670</name>
</gene>
<sequence length="330" mass="39455">MNLIICLTPLQMLIAEKIISLFPSEKFSLIVIALNDNQKYRYYYDRLSVRVDRSIYFSDTFRFFSFIKFIIFFKFIKKWGNIYYNKYFVASIDSRYVHYVLSQTNNPVVYTFDDGTMNIYRNSTYYQKTNINLLKYLLWKFLGVRYFQEDVKLFSRLHYSIYFEVDNIIDNVQYLKLFDFTNNSKDKKNNSKIEQIQCGTGNGESISFFLGQPLNDFGDNIDYNVVNDFIDRYNISYYFLHPRENLRVVEDIINVPIFNSELVFEDFILNFCMVNRVCDIKLYSISSSVIFNLSSIASCFFVCDDSIYRRYKQMYDLAYEKFGISIISLL</sequence>
<protein>
    <recommendedName>
        <fullName evidence="3">CMP-N-acetylneuraminate-beta-galactosamide-alpha-2, 3-sialyltransferase</fullName>
    </recommendedName>
</protein>
<dbReference type="Gene3D" id="3.30.370.20">
    <property type="match status" value="1"/>
</dbReference>
<organism evidence="1 2">
    <name type="scientific">Conchiformibius steedae</name>
    <dbReference type="NCBI Taxonomy" id="153493"/>
    <lineage>
        <taxon>Bacteria</taxon>
        <taxon>Pseudomonadati</taxon>
        <taxon>Pseudomonadota</taxon>
        <taxon>Betaproteobacteria</taxon>
        <taxon>Neisseriales</taxon>
        <taxon>Neisseriaceae</taxon>
        <taxon>Conchiformibius</taxon>
    </lineage>
</organism>
<accession>A0A3P2A7C8</accession>
<reference evidence="1 2" key="1">
    <citation type="submission" date="2018-11" db="EMBL/GenBank/DDBJ databases">
        <title>Genomes From Bacteria Associated with the Canine Oral Cavity: a Test Case for Automated Genome-Based Taxonomic Assignment.</title>
        <authorList>
            <person name="Coil D.A."/>
            <person name="Jospin G."/>
            <person name="Darling A.E."/>
            <person name="Wallis C."/>
            <person name="Davis I.J."/>
            <person name="Harris S."/>
            <person name="Eisen J.A."/>
            <person name="Holcombe L.J."/>
            <person name="O'Flynn C."/>
        </authorList>
    </citation>
    <scope>NUCLEOTIDE SEQUENCE [LARGE SCALE GENOMIC DNA]</scope>
    <source>
        <strain evidence="1 2">COT-280</strain>
    </source>
</reference>
<name>A0A3P2A7C8_9NEIS</name>
<dbReference type="Proteomes" id="UP000269923">
    <property type="component" value="Unassembled WGS sequence"/>
</dbReference>
<comment type="caution">
    <text evidence="1">The sequence shown here is derived from an EMBL/GenBank/DDBJ whole genome shotgun (WGS) entry which is preliminary data.</text>
</comment>
<dbReference type="InterPro" id="IPR012477">
    <property type="entry name" value="Glyco_transf_52"/>
</dbReference>